<dbReference type="EMBL" id="CM007382">
    <property type="protein sequence ID" value="ONK77544.1"/>
    <property type="molecule type" value="Genomic_DNA"/>
</dbReference>
<evidence type="ECO:0000256" key="2">
    <source>
        <dbReference type="ARBA" id="ARBA00022771"/>
    </source>
</evidence>
<dbReference type="InterPro" id="IPR049914">
    <property type="entry name" value="PHD1-3/5-6"/>
</dbReference>
<evidence type="ECO:0000256" key="3">
    <source>
        <dbReference type="ARBA" id="ARBA00022833"/>
    </source>
</evidence>
<dbReference type="GO" id="GO:0034244">
    <property type="term" value="P:negative regulation of transcription elongation by RNA polymerase II"/>
    <property type="evidence" value="ECO:0007669"/>
    <property type="project" value="InterPro"/>
</dbReference>
<protein>
    <recommendedName>
        <fullName evidence="7">AIPP2-like SPOC-like domain-containing protein</fullName>
    </recommendedName>
</protein>
<dbReference type="PANTHER" id="PTHR33304:SF49">
    <property type="entry name" value="OS12G0161500 PROTEIN"/>
    <property type="match status" value="1"/>
</dbReference>
<dbReference type="PANTHER" id="PTHR33304">
    <property type="match status" value="1"/>
</dbReference>
<keyword evidence="1" id="KW-0479">Metal-binding</keyword>
<organism evidence="8 9">
    <name type="scientific">Asparagus officinalis</name>
    <name type="common">Garden asparagus</name>
    <dbReference type="NCBI Taxonomy" id="4686"/>
    <lineage>
        <taxon>Eukaryota</taxon>
        <taxon>Viridiplantae</taxon>
        <taxon>Streptophyta</taxon>
        <taxon>Embryophyta</taxon>
        <taxon>Tracheophyta</taxon>
        <taxon>Spermatophyta</taxon>
        <taxon>Magnoliopsida</taxon>
        <taxon>Liliopsida</taxon>
        <taxon>Asparagales</taxon>
        <taxon>Asparagaceae</taxon>
        <taxon>Asparagoideae</taxon>
        <taxon>Asparagus</taxon>
    </lineage>
</organism>
<evidence type="ECO:0000256" key="1">
    <source>
        <dbReference type="ARBA" id="ARBA00022723"/>
    </source>
</evidence>
<feature type="region of interest" description="Disordered" evidence="6">
    <location>
        <begin position="260"/>
        <end position="299"/>
    </location>
</feature>
<dbReference type="GO" id="GO:0008270">
    <property type="term" value="F:zinc ion binding"/>
    <property type="evidence" value="ECO:0007669"/>
    <property type="project" value="UniProtKB-KW"/>
</dbReference>
<accession>A0A5P1FHK3</accession>
<keyword evidence="2" id="KW-0863">Zinc-finger</keyword>
<evidence type="ECO:0000313" key="8">
    <source>
        <dbReference type="EMBL" id="ONK77544.1"/>
    </source>
</evidence>
<feature type="compositionally biased region" description="Polar residues" evidence="6">
    <location>
        <begin position="574"/>
        <end position="594"/>
    </location>
</feature>
<reference evidence="9" key="1">
    <citation type="journal article" date="2017" name="Nat. Commun.">
        <title>The asparagus genome sheds light on the origin and evolution of a young Y chromosome.</title>
        <authorList>
            <person name="Harkess A."/>
            <person name="Zhou J."/>
            <person name="Xu C."/>
            <person name="Bowers J.E."/>
            <person name="Van der Hulst R."/>
            <person name="Ayyampalayam S."/>
            <person name="Mercati F."/>
            <person name="Riccardi P."/>
            <person name="McKain M.R."/>
            <person name="Kakrana A."/>
            <person name="Tang H."/>
            <person name="Ray J."/>
            <person name="Groenendijk J."/>
            <person name="Arikit S."/>
            <person name="Mathioni S.M."/>
            <person name="Nakano M."/>
            <person name="Shan H."/>
            <person name="Telgmann-Rauber A."/>
            <person name="Kanno A."/>
            <person name="Yue Z."/>
            <person name="Chen H."/>
            <person name="Li W."/>
            <person name="Chen Y."/>
            <person name="Xu X."/>
            <person name="Zhang Y."/>
            <person name="Luo S."/>
            <person name="Chen H."/>
            <person name="Gao J."/>
            <person name="Mao Z."/>
            <person name="Pires J.C."/>
            <person name="Luo M."/>
            <person name="Kudrna D."/>
            <person name="Wing R.A."/>
            <person name="Meyers B.C."/>
            <person name="Yi K."/>
            <person name="Kong H."/>
            <person name="Lavrijsen P."/>
            <person name="Sunseri F."/>
            <person name="Falavigna A."/>
            <person name="Ye Y."/>
            <person name="Leebens-Mack J.H."/>
            <person name="Chen G."/>
        </authorList>
    </citation>
    <scope>NUCLEOTIDE SEQUENCE [LARGE SCALE GENOMIC DNA]</scope>
    <source>
        <strain evidence="9">cv. DH0086</strain>
    </source>
</reference>
<dbReference type="Gene3D" id="3.30.40.10">
    <property type="entry name" value="Zinc/RING finger domain, C3HC4 (zinc finger)"/>
    <property type="match status" value="1"/>
</dbReference>
<dbReference type="OrthoDB" id="787165at2759"/>
<dbReference type="Pfam" id="PF23121">
    <property type="entry name" value="SPOC_AIPP2"/>
    <property type="match status" value="1"/>
</dbReference>
<feature type="region of interest" description="Disordered" evidence="6">
    <location>
        <begin position="92"/>
        <end position="119"/>
    </location>
</feature>
<dbReference type="InterPro" id="IPR056280">
    <property type="entry name" value="AIPP2-like_SPOC"/>
</dbReference>
<gene>
    <name evidence="8" type="ORF">A4U43_C02F7680</name>
</gene>
<dbReference type="GO" id="GO:0140566">
    <property type="term" value="F:histone reader activity"/>
    <property type="evidence" value="ECO:0007669"/>
    <property type="project" value="InterPro"/>
</dbReference>
<evidence type="ECO:0000256" key="4">
    <source>
        <dbReference type="ARBA" id="ARBA00023015"/>
    </source>
</evidence>
<proteinExistence type="predicted"/>
<evidence type="ECO:0000256" key="5">
    <source>
        <dbReference type="ARBA" id="ARBA00023163"/>
    </source>
</evidence>
<dbReference type="Gramene" id="ONK77544">
    <property type="protein sequence ID" value="ONK77544"/>
    <property type="gene ID" value="A4U43_C02F7680"/>
</dbReference>
<dbReference type="SUPFAM" id="SSF57903">
    <property type="entry name" value="FYVE/PHD zinc finger"/>
    <property type="match status" value="1"/>
</dbReference>
<evidence type="ECO:0000313" key="9">
    <source>
        <dbReference type="Proteomes" id="UP000243459"/>
    </source>
</evidence>
<keyword evidence="5" id="KW-0804">Transcription</keyword>
<feature type="compositionally biased region" description="Polar residues" evidence="6">
    <location>
        <begin position="97"/>
        <end position="106"/>
    </location>
</feature>
<name>A0A5P1FHK3_ASPOF</name>
<dbReference type="InterPro" id="IPR011011">
    <property type="entry name" value="Znf_FYVE_PHD"/>
</dbReference>
<keyword evidence="3" id="KW-0862">Zinc</keyword>
<feature type="region of interest" description="Disordered" evidence="6">
    <location>
        <begin position="506"/>
        <end position="644"/>
    </location>
</feature>
<dbReference type="InterPro" id="IPR013083">
    <property type="entry name" value="Znf_RING/FYVE/PHD"/>
</dbReference>
<dbReference type="AlphaFoldDB" id="A0A5P1FHK3"/>
<dbReference type="Proteomes" id="UP000243459">
    <property type="component" value="Chromosome 2"/>
</dbReference>
<evidence type="ECO:0000256" key="6">
    <source>
        <dbReference type="SAM" id="MobiDB-lite"/>
    </source>
</evidence>
<evidence type="ECO:0000259" key="7">
    <source>
        <dbReference type="Pfam" id="PF23121"/>
    </source>
</evidence>
<keyword evidence="9" id="KW-1185">Reference proteome</keyword>
<sequence length="697" mass="77850">MEVISLSPLGRILSSLDRNSKRESESKEMPPICHKCGVTGYPQLFLRCRECRTSVEHIYCLTEFPIVEKSGWICELCRPRSFNITNDDSEHIEQQIHSDSNLSSQNKRQKSSRGKFVPYTENNTIVREVSLYTSPDEGEGRKSKRRRLILADEDSLDQKLQPDQVLTEEATKLPSGQILASPPLPTVSSDEVTIGSRILAHKTSTSEPTVQEEVQDDCAGHAQTKKASELPSEQVLASSPLHTVFCDEVTIGSQIDARKTSTSEAAVQEKVQDNHSPTKKAAELSSEQNLASPPLQHTVSSDEITIGSRIVTHEEVCTSEATVLEKVRHGQSNEHLYSIAQPIAGHVWRGYISFGDDKYGPLTAHLSSMACQRVYRAAKLLPSVLHMERLSRLEFCPSSFKNSPPTDEKIGLYFLPGGKMIEPMCDHLVDDAIQKDLLFKCMLGEVELLVFSSTILPRHSHRFLGKYYLWGAFRRRQALISTSSADIRPKPTEAREGIQMTEVSIEYAGDEEEGLKSNKAEEEIERIKASNERSRDKEEFSKASGAREEIQRMEAHNEHLGDEEGESLDGKSPDYSTSPHSVLEHPTSNENKLTNEIPRSKTSSICPGGEKGIKTDYKKPVELEEGEICDMEGETDYKEPEELEEGEICDMEGENSEEFDDDDKYLQLFPQAGEDMGIVAEVGSLSELSLQLGLNSR</sequence>
<feature type="compositionally biased region" description="Basic and acidic residues" evidence="6">
    <location>
        <begin position="611"/>
        <end position="622"/>
    </location>
</feature>
<feature type="domain" description="AIPP2-like SPOC-like" evidence="7">
    <location>
        <begin position="348"/>
        <end position="473"/>
    </location>
</feature>
<feature type="compositionally biased region" description="Acidic residues" evidence="6">
    <location>
        <begin position="623"/>
        <end position="634"/>
    </location>
</feature>
<keyword evidence="4" id="KW-0805">Transcription regulation</keyword>
<feature type="compositionally biased region" description="Polar residues" evidence="6">
    <location>
        <begin position="285"/>
        <end position="299"/>
    </location>
</feature>
<feature type="compositionally biased region" description="Basic and acidic residues" evidence="6">
    <location>
        <begin position="514"/>
        <end position="572"/>
    </location>
</feature>